<reference evidence="2" key="1">
    <citation type="submission" date="2017-11" db="EMBL/GenBank/DDBJ databases">
        <authorList>
            <person name="Lima N.C."/>
            <person name="Parody-Merino A.M."/>
            <person name="Battley P.F."/>
            <person name="Fidler A.E."/>
            <person name="Prosdocimi F."/>
        </authorList>
    </citation>
    <scope>NUCLEOTIDE SEQUENCE [LARGE SCALE GENOMIC DNA]</scope>
</reference>
<keyword evidence="2" id="KW-1185">Reference proteome</keyword>
<sequence>MTSQQRQANLHYLLGLCTPLFQPLDSIGAILLSKVLVSTKKAALDLQCDHSCPYLSLLTSWVLWSSFHLQVVFYLCCFHIDDVYETINIESVPGSMPNASWEGDLKAVKWIDMEESHGGCHGSCTKLDCNLQQFRNDNTSYSDILKHSW</sequence>
<gene>
    <name evidence="1" type="ORF">llap_15112</name>
</gene>
<dbReference type="Proteomes" id="UP000233556">
    <property type="component" value="Unassembled WGS sequence"/>
</dbReference>
<dbReference type="EMBL" id="KZ508982">
    <property type="protein sequence ID" value="PKU34583.1"/>
    <property type="molecule type" value="Genomic_DNA"/>
</dbReference>
<protein>
    <submittedName>
        <fullName evidence="1">Uncharacterized protein</fullName>
    </submittedName>
</protein>
<dbReference type="AlphaFoldDB" id="A0A2I0TLH9"/>
<dbReference type="OrthoDB" id="2019572at2759"/>
<reference evidence="2" key="2">
    <citation type="submission" date="2017-12" db="EMBL/GenBank/DDBJ databases">
        <title>Genome sequence of the Bar-tailed Godwit (Limosa lapponica baueri).</title>
        <authorList>
            <person name="Lima N.C.B."/>
            <person name="Parody-Merino A.M."/>
            <person name="Battley P.F."/>
            <person name="Fidler A.E."/>
            <person name="Prosdocimi F."/>
        </authorList>
    </citation>
    <scope>NUCLEOTIDE SEQUENCE [LARGE SCALE GENOMIC DNA]</scope>
</reference>
<proteinExistence type="predicted"/>
<accession>A0A2I0TLH9</accession>
<organism evidence="1 2">
    <name type="scientific">Limosa lapponica baueri</name>
    <dbReference type="NCBI Taxonomy" id="1758121"/>
    <lineage>
        <taxon>Eukaryota</taxon>
        <taxon>Metazoa</taxon>
        <taxon>Chordata</taxon>
        <taxon>Craniata</taxon>
        <taxon>Vertebrata</taxon>
        <taxon>Euteleostomi</taxon>
        <taxon>Archelosauria</taxon>
        <taxon>Archosauria</taxon>
        <taxon>Dinosauria</taxon>
        <taxon>Saurischia</taxon>
        <taxon>Theropoda</taxon>
        <taxon>Coelurosauria</taxon>
        <taxon>Aves</taxon>
        <taxon>Neognathae</taxon>
        <taxon>Neoaves</taxon>
        <taxon>Charadriiformes</taxon>
        <taxon>Scolopacidae</taxon>
        <taxon>Limosa</taxon>
    </lineage>
</organism>
<evidence type="ECO:0000313" key="2">
    <source>
        <dbReference type="Proteomes" id="UP000233556"/>
    </source>
</evidence>
<name>A0A2I0TLH9_LIMLA</name>
<evidence type="ECO:0000313" key="1">
    <source>
        <dbReference type="EMBL" id="PKU34583.1"/>
    </source>
</evidence>